<gene>
    <name evidence="2" type="ORF">E2C06_18995</name>
</gene>
<keyword evidence="3" id="KW-1185">Reference proteome</keyword>
<name>A0A4V3A9Y9_9PROT</name>
<dbReference type="EMBL" id="SMSJ01000027">
    <property type="protein sequence ID" value="TDH61065.1"/>
    <property type="molecule type" value="Genomic_DNA"/>
</dbReference>
<organism evidence="2 3">
    <name type="scientific">Dankookia rubra</name>
    <dbReference type="NCBI Taxonomy" id="1442381"/>
    <lineage>
        <taxon>Bacteria</taxon>
        <taxon>Pseudomonadati</taxon>
        <taxon>Pseudomonadota</taxon>
        <taxon>Alphaproteobacteria</taxon>
        <taxon>Acetobacterales</taxon>
        <taxon>Roseomonadaceae</taxon>
        <taxon>Dankookia</taxon>
    </lineage>
</organism>
<dbReference type="GO" id="GO:0031419">
    <property type="term" value="F:cobalamin binding"/>
    <property type="evidence" value="ECO:0007669"/>
    <property type="project" value="InterPro"/>
</dbReference>
<comment type="caution">
    <text evidence="2">The sequence shown here is derived from an EMBL/GenBank/DDBJ whole genome shotgun (WGS) entry which is preliminary data.</text>
</comment>
<evidence type="ECO:0008006" key="4">
    <source>
        <dbReference type="Google" id="ProtNLM"/>
    </source>
</evidence>
<dbReference type="AlphaFoldDB" id="A0A4V3A9Y9"/>
<evidence type="ECO:0000313" key="3">
    <source>
        <dbReference type="Proteomes" id="UP000295096"/>
    </source>
</evidence>
<evidence type="ECO:0000256" key="1">
    <source>
        <dbReference type="SAM" id="MobiDB-lite"/>
    </source>
</evidence>
<reference evidence="2 3" key="1">
    <citation type="journal article" date="2016" name="J. Microbiol.">
        <title>Dankookia rubra gen. nov., sp. nov., an alphaproteobacterium isolated from sediment of a shallow stream.</title>
        <authorList>
            <person name="Kim W.H."/>
            <person name="Kim D.H."/>
            <person name="Kang K."/>
            <person name="Ahn T.Y."/>
        </authorList>
    </citation>
    <scope>NUCLEOTIDE SEQUENCE [LARGE SCALE GENOMIC DNA]</scope>
    <source>
        <strain evidence="2 3">JCM30602</strain>
    </source>
</reference>
<feature type="region of interest" description="Disordered" evidence="1">
    <location>
        <begin position="1"/>
        <end position="29"/>
    </location>
</feature>
<protein>
    <recommendedName>
        <fullName evidence="4">B12-binding domain-containing protein</fullName>
    </recommendedName>
</protein>
<proteinExistence type="predicted"/>
<dbReference type="SUPFAM" id="SSF52242">
    <property type="entry name" value="Cobalamin (vitamin B12)-binding domain"/>
    <property type="match status" value="1"/>
</dbReference>
<dbReference type="RefSeq" id="WP_133290190.1">
    <property type="nucleotide sequence ID" value="NZ_SMSJ01000027.1"/>
</dbReference>
<sequence length="279" mass="29652">MPNDLGMASRHQARHWTRAPDRDKGGLHGNPALEAVVRRAVVPGLARLHRPHRPCPDIGSVQRAWLAEAGALAEALPRLDLAEAARALRALNPGGTRFEAVCHDVLLPAAARLRRQRDAGPADEAGYLMGVWRLRMLLIGLDDDGQVTAVRPRRGASALLVAGGSRAPTLEHALVLRLFERAGWSVHSCDRLAEADATAVAGHSRFDLAWFSIDDATDLGLLAGLAAEMRRASCNHGIRIVSGWLLSEPPPPAAAVGADALTPDATHAAVLAGQVMALH</sequence>
<dbReference type="Proteomes" id="UP000295096">
    <property type="component" value="Unassembled WGS sequence"/>
</dbReference>
<accession>A0A4V3A9Y9</accession>
<dbReference type="InterPro" id="IPR036724">
    <property type="entry name" value="Cobalamin-bd_sf"/>
</dbReference>
<dbReference type="GO" id="GO:0046872">
    <property type="term" value="F:metal ion binding"/>
    <property type="evidence" value="ECO:0007669"/>
    <property type="project" value="InterPro"/>
</dbReference>
<evidence type="ECO:0000313" key="2">
    <source>
        <dbReference type="EMBL" id="TDH61065.1"/>
    </source>
</evidence>
<dbReference type="OrthoDB" id="5498228at2"/>